<proteinExistence type="predicted"/>
<feature type="transmembrane region" description="Helical" evidence="6">
    <location>
        <begin position="292"/>
        <end position="310"/>
    </location>
</feature>
<evidence type="ECO:0000313" key="7">
    <source>
        <dbReference type="EMBL" id="TDK44210.1"/>
    </source>
</evidence>
<name>A0A4R5UXX0_9BACT</name>
<reference evidence="7 8" key="1">
    <citation type="submission" date="2019-03" db="EMBL/GenBank/DDBJ databases">
        <title>Algoriphagus aquimaris sp. nov., isolated form marine sediment in Pohang, Korea.</title>
        <authorList>
            <person name="Kim J."/>
            <person name="Yoon S.-H."/>
            <person name="Lee S.-S."/>
        </authorList>
    </citation>
    <scope>NUCLEOTIDE SEQUENCE [LARGE SCALE GENOMIC DNA]</scope>
    <source>
        <strain evidence="7 8">F21</strain>
    </source>
</reference>
<evidence type="ECO:0000256" key="5">
    <source>
        <dbReference type="ARBA" id="ARBA00023136"/>
    </source>
</evidence>
<evidence type="ECO:0000256" key="3">
    <source>
        <dbReference type="ARBA" id="ARBA00022692"/>
    </source>
</evidence>
<evidence type="ECO:0000256" key="4">
    <source>
        <dbReference type="ARBA" id="ARBA00022989"/>
    </source>
</evidence>
<feature type="transmembrane region" description="Helical" evidence="6">
    <location>
        <begin position="172"/>
        <end position="192"/>
    </location>
</feature>
<dbReference type="AlphaFoldDB" id="A0A4R5UXX0"/>
<dbReference type="Proteomes" id="UP000295438">
    <property type="component" value="Unassembled WGS sequence"/>
</dbReference>
<dbReference type="PANTHER" id="PTHR30250:SF11">
    <property type="entry name" value="O-ANTIGEN TRANSPORTER-RELATED"/>
    <property type="match status" value="1"/>
</dbReference>
<dbReference type="GO" id="GO:0005886">
    <property type="term" value="C:plasma membrane"/>
    <property type="evidence" value="ECO:0007669"/>
    <property type="project" value="UniProtKB-SubCell"/>
</dbReference>
<gene>
    <name evidence="7" type="ORF">E1898_11090</name>
</gene>
<keyword evidence="8" id="KW-1185">Reference proteome</keyword>
<dbReference type="Pfam" id="PF13440">
    <property type="entry name" value="Polysacc_synt_3"/>
    <property type="match status" value="1"/>
</dbReference>
<comment type="caution">
    <text evidence="7">The sequence shown here is derived from an EMBL/GenBank/DDBJ whole genome shotgun (WGS) entry which is preliminary data.</text>
</comment>
<feature type="transmembrane region" description="Helical" evidence="6">
    <location>
        <begin position="12"/>
        <end position="30"/>
    </location>
</feature>
<accession>A0A4R5UXX0</accession>
<feature type="transmembrane region" description="Helical" evidence="6">
    <location>
        <begin position="81"/>
        <end position="104"/>
    </location>
</feature>
<feature type="transmembrane region" description="Helical" evidence="6">
    <location>
        <begin position="382"/>
        <end position="400"/>
    </location>
</feature>
<feature type="transmembrane region" description="Helical" evidence="6">
    <location>
        <begin position="42"/>
        <end position="60"/>
    </location>
</feature>
<dbReference type="RefSeq" id="WP_133390913.1">
    <property type="nucleotide sequence ID" value="NZ_SMUW01000034.1"/>
</dbReference>
<feature type="transmembrane region" description="Helical" evidence="6">
    <location>
        <begin position="116"/>
        <end position="138"/>
    </location>
</feature>
<evidence type="ECO:0000256" key="2">
    <source>
        <dbReference type="ARBA" id="ARBA00022475"/>
    </source>
</evidence>
<keyword evidence="2" id="KW-1003">Cell membrane</keyword>
<dbReference type="EMBL" id="SMUW01000034">
    <property type="protein sequence ID" value="TDK44210.1"/>
    <property type="molecule type" value="Genomic_DNA"/>
</dbReference>
<dbReference type="PANTHER" id="PTHR30250">
    <property type="entry name" value="PST FAMILY PREDICTED COLANIC ACID TRANSPORTER"/>
    <property type="match status" value="1"/>
</dbReference>
<dbReference type="InterPro" id="IPR050833">
    <property type="entry name" value="Poly_Biosynth_Transport"/>
</dbReference>
<keyword evidence="4 6" id="KW-1133">Transmembrane helix</keyword>
<sequence>MRGLLLRQLAGAMGGQVLFLLTNMAFFMMAAKNLNADAFATWGMYQMVIALVDGIRQGLIHNGLTRSILQHSEDEGRITGSALLIHLVFIVSIYPLLLLISGPMAAFFRMPMLIHLMPYSILTLLGLGSLQTFFNLLFAKKKENIYFQTTLAFLIISFIGMGALIALEKVGIISLLLLQSFGALLVLSVGLIQKAWIKFQLPDKKWINDLLHFGKHVAGTNALSLLFQKADLLMIAFFLGSEEVAIFLVVGKVLQYVELPLSAISPWIYPRIAVAYRSNPAIRLNLEYSRSILILFVLLMPSVVVTLLFADTLVQWISSAEYSEAVPLVMILVLASFSKPWGRVFGMSLDAAGMPKVNFQMLALSLLINVVLNASLIPVWGLTGAVIATGSSIVITVVIGQMRLRNYLPLEGFGKRFKLLSESVFNHLNKRNHEFNFR</sequence>
<evidence type="ECO:0000313" key="8">
    <source>
        <dbReference type="Proteomes" id="UP000295438"/>
    </source>
</evidence>
<evidence type="ECO:0000256" key="1">
    <source>
        <dbReference type="ARBA" id="ARBA00004651"/>
    </source>
</evidence>
<organism evidence="7 8">
    <name type="scientific">Algoriphagus formosus</name>
    <dbReference type="NCBI Taxonomy" id="2007308"/>
    <lineage>
        <taxon>Bacteria</taxon>
        <taxon>Pseudomonadati</taxon>
        <taxon>Bacteroidota</taxon>
        <taxon>Cytophagia</taxon>
        <taxon>Cytophagales</taxon>
        <taxon>Cyclobacteriaceae</taxon>
        <taxon>Algoriphagus</taxon>
    </lineage>
</organism>
<protein>
    <submittedName>
        <fullName evidence="7">Uncharacterized protein</fullName>
    </submittedName>
</protein>
<evidence type="ECO:0000256" key="6">
    <source>
        <dbReference type="SAM" id="Phobius"/>
    </source>
</evidence>
<comment type="subcellular location">
    <subcellularLocation>
        <location evidence="1">Cell membrane</location>
        <topology evidence="1">Multi-pass membrane protein</topology>
    </subcellularLocation>
</comment>
<keyword evidence="5 6" id="KW-0472">Membrane</keyword>
<feature type="transmembrane region" description="Helical" evidence="6">
    <location>
        <begin position="145"/>
        <end position="166"/>
    </location>
</feature>
<keyword evidence="3 6" id="KW-0812">Transmembrane</keyword>